<dbReference type="Pfam" id="PF11751">
    <property type="entry name" value="PorP_SprF"/>
    <property type="match status" value="1"/>
</dbReference>
<evidence type="ECO:0000256" key="1">
    <source>
        <dbReference type="SAM" id="SignalP"/>
    </source>
</evidence>
<dbReference type="InterPro" id="IPR019861">
    <property type="entry name" value="PorP/SprF_Bacteroidetes"/>
</dbReference>
<gene>
    <name evidence="2" type="ORF">SAMN04488541_100457</name>
</gene>
<dbReference type="Proteomes" id="UP000199513">
    <property type="component" value="Unassembled WGS sequence"/>
</dbReference>
<dbReference type="RefSeq" id="WP_091539899.1">
    <property type="nucleotide sequence ID" value="NZ_FONY01000004.1"/>
</dbReference>
<organism evidence="2 3">
    <name type="scientific">Thermoflexibacter ruber</name>
    <dbReference type="NCBI Taxonomy" id="1003"/>
    <lineage>
        <taxon>Bacteria</taxon>
        <taxon>Pseudomonadati</taxon>
        <taxon>Bacteroidota</taxon>
        <taxon>Cytophagia</taxon>
        <taxon>Cytophagales</taxon>
        <taxon>Thermoflexibacteraceae</taxon>
        <taxon>Thermoflexibacter</taxon>
    </lineage>
</organism>
<keyword evidence="3" id="KW-1185">Reference proteome</keyword>
<evidence type="ECO:0000313" key="3">
    <source>
        <dbReference type="Proteomes" id="UP000199513"/>
    </source>
</evidence>
<dbReference type="OrthoDB" id="1320396at2"/>
<feature type="chain" id="PRO_5011675734" evidence="1">
    <location>
        <begin position="25"/>
        <end position="334"/>
    </location>
</feature>
<keyword evidence="1" id="KW-0732">Signal</keyword>
<accession>A0A1I2C2R8</accession>
<proteinExistence type="predicted"/>
<dbReference type="NCBIfam" id="TIGR03519">
    <property type="entry name" value="T9SS_PorP_fam"/>
    <property type="match status" value="1"/>
</dbReference>
<dbReference type="EMBL" id="FONY01000004">
    <property type="protein sequence ID" value="SFE62661.1"/>
    <property type="molecule type" value="Genomic_DNA"/>
</dbReference>
<dbReference type="AlphaFoldDB" id="A0A1I2C2R8"/>
<reference evidence="2 3" key="1">
    <citation type="submission" date="2016-10" db="EMBL/GenBank/DDBJ databases">
        <authorList>
            <person name="de Groot N.N."/>
        </authorList>
    </citation>
    <scope>NUCLEOTIDE SEQUENCE [LARGE SCALE GENOMIC DNA]</scope>
    <source>
        <strain>GEY</strain>
        <strain evidence="3">DSM 9560</strain>
    </source>
</reference>
<sequence length="334" mass="37525">MKKFFFQILLLASVFFASLSVVQAQQDAQFSQYMFNQQYLNPAVVGLDTNFIHTGLIFRQQWLGYRATFDDGGAPASTVLTINAPIKRAKSGIGLHLVYDVIGPVTNTEIQLSYAYHIPIKNGRFSLGLRAGMYNQSTDFSKFRPVDRDDPLLSNTGRINQFVPDFALGVYLSKPNYYIGASMNHLAQADINYATSFTFASLKQSMNVVGGYNWVLNENITLMPSALVKFLPSNFIETFSYETTLIGNYETKARNNIYLGVGFRDVAPTTDLIFLLGVNNLLKDNSLSLGYAFDLVMNGSTAKAPTSHEVRLGYRLPAPKRYERNIIRTPRFRF</sequence>
<evidence type="ECO:0000313" key="2">
    <source>
        <dbReference type="EMBL" id="SFE62661.1"/>
    </source>
</evidence>
<protein>
    <submittedName>
        <fullName evidence="2">Type IX secretion system membrane protein, PorP/SprF family</fullName>
    </submittedName>
</protein>
<feature type="signal peptide" evidence="1">
    <location>
        <begin position="1"/>
        <end position="24"/>
    </location>
</feature>
<name>A0A1I2C2R8_9BACT</name>
<dbReference type="STRING" id="1003.SAMN04488541_100457"/>